<organism evidence="5 6">
    <name type="scientific">Candidatus Buchananbacteria bacterium RBG_13_39_9</name>
    <dbReference type="NCBI Taxonomy" id="1797531"/>
    <lineage>
        <taxon>Bacteria</taxon>
        <taxon>Candidatus Buchananiibacteriota</taxon>
    </lineage>
</organism>
<evidence type="ECO:0000313" key="5">
    <source>
        <dbReference type="EMBL" id="OGY41248.1"/>
    </source>
</evidence>
<evidence type="ECO:0000256" key="2">
    <source>
        <dbReference type="ARBA" id="ARBA00023295"/>
    </source>
</evidence>
<dbReference type="InterPro" id="IPR017853">
    <property type="entry name" value="GH"/>
</dbReference>
<dbReference type="AlphaFoldDB" id="A0A1G1XMK1"/>
<dbReference type="Gene3D" id="3.20.20.80">
    <property type="entry name" value="Glycosidases"/>
    <property type="match status" value="1"/>
</dbReference>
<evidence type="ECO:0000256" key="1">
    <source>
        <dbReference type="ARBA" id="ARBA00022801"/>
    </source>
</evidence>
<comment type="similarity">
    <text evidence="3">Belongs to the glycosyl hydrolase 5 (cellulase A) family.</text>
</comment>
<dbReference type="PROSITE" id="PS51257">
    <property type="entry name" value="PROKAR_LIPOPROTEIN"/>
    <property type="match status" value="1"/>
</dbReference>
<dbReference type="Proteomes" id="UP000176260">
    <property type="component" value="Unassembled WGS sequence"/>
</dbReference>
<keyword evidence="1 3" id="KW-0378">Hydrolase</keyword>
<evidence type="ECO:0000259" key="4">
    <source>
        <dbReference type="Pfam" id="PF00150"/>
    </source>
</evidence>
<evidence type="ECO:0000313" key="6">
    <source>
        <dbReference type="Proteomes" id="UP000176260"/>
    </source>
</evidence>
<dbReference type="GO" id="GO:0000272">
    <property type="term" value="P:polysaccharide catabolic process"/>
    <property type="evidence" value="ECO:0007669"/>
    <property type="project" value="InterPro"/>
</dbReference>
<dbReference type="GO" id="GO:0004553">
    <property type="term" value="F:hydrolase activity, hydrolyzing O-glycosyl compounds"/>
    <property type="evidence" value="ECO:0007669"/>
    <property type="project" value="InterPro"/>
</dbReference>
<keyword evidence="2 3" id="KW-0326">Glycosidase</keyword>
<feature type="domain" description="Glycoside hydrolase family 5" evidence="4">
    <location>
        <begin position="59"/>
        <end position="201"/>
    </location>
</feature>
<sequence length="334" mass="39486">MVRISRGKKVLIVTLALLILLIACYRFLANISYQANRQITYGVTFSKEFAKYLGVDWEKNYLAILDDLKARYIRIPVYWNQIEPEKDVYNFKDIDWQVDEAAKRDAHLILVLGRRQPRWPECHDPVWVQGLDAKLVRAKILQNIELIVNRYKNNKAVEIWQVENEPFLDFFGECPKISKRELGEEIDLVRKMDNRKILVTDSGELSTWYPPIIMGDIFGTTLYRTVYNKYIGYFNYFFVPASFYRVKAFLWGKPKDATIVAELQAEPWFPEGPTQTDLEKQLKGMNAAKLKANAEYANKTNFYRAYFWGVEWWYWLKVSQNNNSVWEAAKQYFK</sequence>
<protein>
    <recommendedName>
        <fullName evidence="4">Glycoside hydrolase family 5 domain-containing protein</fullName>
    </recommendedName>
</protein>
<gene>
    <name evidence="5" type="ORF">A2Y67_02190</name>
</gene>
<name>A0A1G1XMK1_9BACT</name>
<evidence type="ECO:0000256" key="3">
    <source>
        <dbReference type="RuleBase" id="RU361153"/>
    </source>
</evidence>
<accession>A0A1G1XMK1</accession>
<reference evidence="5 6" key="1">
    <citation type="journal article" date="2016" name="Nat. Commun.">
        <title>Thousands of microbial genomes shed light on interconnected biogeochemical processes in an aquifer system.</title>
        <authorList>
            <person name="Anantharaman K."/>
            <person name="Brown C.T."/>
            <person name="Hug L.A."/>
            <person name="Sharon I."/>
            <person name="Castelle C.J."/>
            <person name="Probst A.J."/>
            <person name="Thomas B.C."/>
            <person name="Singh A."/>
            <person name="Wilkins M.J."/>
            <person name="Karaoz U."/>
            <person name="Brodie E.L."/>
            <person name="Williams K.H."/>
            <person name="Hubbard S.S."/>
            <person name="Banfield J.F."/>
        </authorList>
    </citation>
    <scope>NUCLEOTIDE SEQUENCE [LARGE SCALE GENOMIC DNA]</scope>
</reference>
<dbReference type="EMBL" id="MHIA01000032">
    <property type="protein sequence ID" value="OGY41248.1"/>
    <property type="molecule type" value="Genomic_DNA"/>
</dbReference>
<dbReference type="SUPFAM" id="SSF51445">
    <property type="entry name" value="(Trans)glycosidases"/>
    <property type="match status" value="1"/>
</dbReference>
<proteinExistence type="inferred from homology"/>
<dbReference type="InterPro" id="IPR001547">
    <property type="entry name" value="Glyco_hydro_5"/>
</dbReference>
<comment type="caution">
    <text evidence="5">The sequence shown here is derived from an EMBL/GenBank/DDBJ whole genome shotgun (WGS) entry which is preliminary data.</text>
</comment>
<dbReference type="Pfam" id="PF00150">
    <property type="entry name" value="Cellulase"/>
    <property type="match status" value="1"/>
</dbReference>